<dbReference type="Pfam" id="PF10545">
    <property type="entry name" value="MADF_DNA_bdg"/>
    <property type="match status" value="1"/>
</dbReference>
<sequence length="295" mass="33705">MDSDNASEHINLDLLINTVRQRELIFYMKDPDYKNNLKKEEAWQEVADIVGTSPEEVKRLWTLLRDNFLRRFKKKMGSSSATSYSSLTKDWPFYDQMSWYLHYYNKKRSFSLSTPGSLRSFLLSPSSDTSEAHCRRTKAGKMSAAELLLTGSANPSEKVVLTCEPSFVCCESSPGNIDLKEGVDEQEDSNDYAGDSFVVGQFVKTSPSSTPPRDPSPSQEGPSKRKRLKSPTVKKEEFRRMNAEKVTLNGRAEFGDDGWDEFLNYLRTRLRRVPAEGRLECEEAILRTTKSFMKI</sequence>
<dbReference type="AlphaFoldDB" id="A0A7R8VMN2"/>
<dbReference type="PANTHER" id="PTHR12243:SF69">
    <property type="entry name" value="SI:CH73-59F11.3"/>
    <property type="match status" value="1"/>
</dbReference>
<reference evidence="3" key="1">
    <citation type="submission" date="2020-11" db="EMBL/GenBank/DDBJ databases">
        <authorList>
            <person name="Tran Van P."/>
        </authorList>
    </citation>
    <scope>NUCLEOTIDE SEQUENCE</scope>
</reference>
<dbReference type="GO" id="GO:0006357">
    <property type="term" value="P:regulation of transcription by RNA polymerase II"/>
    <property type="evidence" value="ECO:0007669"/>
    <property type="project" value="TreeGrafter"/>
</dbReference>
<dbReference type="PROSITE" id="PS51029">
    <property type="entry name" value="MADF"/>
    <property type="match status" value="1"/>
</dbReference>
<dbReference type="InterPro" id="IPR039353">
    <property type="entry name" value="TF_Adf1"/>
</dbReference>
<dbReference type="SMART" id="SM00595">
    <property type="entry name" value="MADF"/>
    <property type="match status" value="1"/>
</dbReference>
<feature type="domain" description="MADF" evidence="2">
    <location>
        <begin position="14"/>
        <end position="105"/>
    </location>
</feature>
<dbReference type="GO" id="GO:0005634">
    <property type="term" value="C:nucleus"/>
    <property type="evidence" value="ECO:0007669"/>
    <property type="project" value="TreeGrafter"/>
</dbReference>
<feature type="region of interest" description="Disordered" evidence="1">
    <location>
        <begin position="203"/>
        <end position="236"/>
    </location>
</feature>
<organism evidence="3">
    <name type="scientific">Timema douglasi</name>
    <name type="common">Walking stick</name>
    <dbReference type="NCBI Taxonomy" id="61478"/>
    <lineage>
        <taxon>Eukaryota</taxon>
        <taxon>Metazoa</taxon>
        <taxon>Ecdysozoa</taxon>
        <taxon>Arthropoda</taxon>
        <taxon>Hexapoda</taxon>
        <taxon>Insecta</taxon>
        <taxon>Pterygota</taxon>
        <taxon>Neoptera</taxon>
        <taxon>Polyneoptera</taxon>
        <taxon>Phasmatodea</taxon>
        <taxon>Timematodea</taxon>
        <taxon>Timematoidea</taxon>
        <taxon>Timematidae</taxon>
        <taxon>Timema</taxon>
    </lineage>
</organism>
<evidence type="ECO:0000256" key="1">
    <source>
        <dbReference type="SAM" id="MobiDB-lite"/>
    </source>
</evidence>
<gene>
    <name evidence="3" type="ORF">TDIB3V08_LOCUS6021</name>
</gene>
<dbReference type="PANTHER" id="PTHR12243">
    <property type="entry name" value="MADF DOMAIN TRANSCRIPTION FACTOR"/>
    <property type="match status" value="1"/>
</dbReference>
<dbReference type="InterPro" id="IPR006578">
    <property type="entry name" value="MADF-dom"/>
</dbReference>
<dbReference type="GO" id="GO:0005667">
    <property type="term" value="C:transcription regulator complex"/>
    <property type="evidence" value="ECO:0007669"/>
    <property type="project" value="TreeGrafter"/>
</dbReference>
<name>A0A7R8VMN2_TIMDO</name>
<accession>A0A7R8VMN2</accession>
<evidence type="ECO:0000259" key="2">
    <source>
        <dbReference type="PROSITE" id="PS51029"/>
    </source>
</evidence>
<proteinExistence type="predicted"/>
<dbReference type="EMBL" id="OA567034">
    <property type="protein sequence ID" value="CAD7199777.1"/>
    <property type="molecule type" value="Genomic_DNA"/>
</dbReference>
<protein>
    <recommendedName>
        <fullName evidence="2">MADF domain-containing protein</fullName>
    </recommendedName>
</protein>
<evidence type="ECO:0000313" key="3">
    <source>
        <dbReference type="EMBL" id="CAD7199777.1"/>
    </source>
</evidence>